<dbReference type="InterPro" id="IPR000717">
    <property type="entry name" value="PCI_dom"/>
</dbReference>
<evidence type="ECO:0000259" key="3">
    <source>
        <dbReference type="PROSITE" id="PS50250"/>
    </source>
</evidence>
<dbReference type="GO" id="GO:0000502">
    <property type="term" value="C:proteasome complex"/>
    <property type="evidence" value="ECO:0007669"/>
    <property type="project" value="UniProtKB-KW"/>
</dbReference>
<protein>
    <recommendedName>
        <fullName evidence="3">PCI domain-containing protein</fullName>
    </recommendedName>
</protein>
<dbReference type="PANTHER" id="PTHR10678">
    <property type="entry name" value="26S PROTEASOME NON-ATPASE REGULATORY SUBUNIT 11/COP9 SIGNALOSOME COMPLEX SUBUNIT 2"/>
    <property type="match status" value="1"/>
</dbReference>
<dbReference type="InterPro" id="IPR040773">
    <property type="entry name" value="Rpn6_N"/>
</dbReference>
<dbReference type="Gene3D" id="1.25.40.570">
    <property type="match status" value="1"/>
</dbReference>
<dbReference type="Pfam" id="PF18055">
    <property type="entry name" value="RPN6_N"/>
    <property type="match status" value="1"/>
</dbReference>
<dbReference type="InterPro" id="IPR036390">
    <property type="entry name" value="WH_DNA-bd_sf"/>
</dbReference>
<dbReference type="PROSITE" id="PS50250">
    <property type="entry name" value="PCI"/>
    <property type="match status" value="1"/>
</dbReference>
<dbReference type="EMBL" id="HBEC01003937">
    <property type="protein sequence ID" value="CAD8281771.1"/>
    <property type="molecule type" value="Transcribed_RNA"/>
</dbReference>
<organism evidence="4">
    <name type="scientific">Chlamydomonas euryale</name>
    <dbReference type="NCBI Taxonomy" id="1486919"/>
    <lineage>
        <taxon>Eukaryota</taxon>
        <taxon>Viridiplantae</taxon>
        <taxon>Chlorophyta</taxon>
        <taxon>core chlorophytes</taxon>
        <taxon>Chlorophyceae</taxon>
        <taxon>CS clade</taxon>
        <taxon>Chlamydomonadales</taxon>
        <taxon>Chlamydomonadaceae</taxon>
        <taxon>Chlamydomonas</taxon>
    </lineage>
</organism>
<dbReference type="SMART" id="SM00088">
    <property type="entry name" value="PINT"/>
    <property type="match status" value="1"/>
</dbReference>
<gene>
    <name evidence="4" type="ORF">CEUR00632_LOCUS1806</name>
</gene>
<proteinExistence type="inferred from homology"/>
<feature type="domain" description="PCI" evidence="3">
    <location>
        <begin position="223"/>
        <end position="390"/>
    </location>
</feature>
<comment type="similarity">
    <text evidence="1">Belongs to the proteasome subunit S9 family.</text>
</comment>
<dbReference type="AlphaFoldDB" id="A0A7R9V1V3"/>
<reference evidence="4" key="1">
    <citation type="submission" date="2021-01" db="EMBL/GenBank/DDBJ databases">
        <authorList>
            <person name="Corre E."/>
            <person name="Pelletier E."/>
            <person name="Niang G."/>
            <person name="Scheremetjew M."/>
            <person name="Finn R."/>
            <person name="Kale V."/>
            <person name="Holt S."/>
            <person name="Cochrane G."/>
            <person name="Meng A."/>
            <person name="Brown T."/>
            <person name="Cohen L."/>
        </authorList>
    </citation>
    <scope>NUCLEOTIDE SEQUENCE</scope>
    <source>
        <strain evidence="4">CCMP219</strain>
    </source>
</reference>
<dbReference type="GO" id="GO:0030163">
    <property type="term" value="P:protein catabolic process"/>
    <property type="evidence" value="ECO:0007669"/>
    <property type="project" value="UniProtKB-ARBA"/>
</dbReference>
<evidence type="ECO:0000313" key="4">
    <source>
        <dbReference type="EMBL" id="CAD8281771.1"/>
    </source>
</evidence>
<evidence type="ECO:0000256" key="2">
    <source>
        <dbReference type="ARBA" id="ARBA00022942"/>
    </source>
</evidence>
<name>A0A7R9V1V3_9CHLO</name>
<keyword evidence="2" id="KW-0647">Proteasome</keyword>
<dbReference type="FunFam" id="1.25.40.570:FF:000007">
    <property type="entry name" value="26S proteasome non-ATPase regulatory subunit 11"/>
    <property type="match status" value="1"/>
</dbReference>
<accession>A0A7R9V1V3</accession>
<dbReference type="Pfam" id="PF01399">
    <property type="entry name" value="PCI"/>
    <property type="match status" value="1"/>
</dbReference>
<sequence length="421" mass="46776">MAPDLEAQLKAGEKLAETDIDAAVSQMKGLVLDSSCNDADAVKVKEQTIQKMCDLLVKNKDATGLSQLLSQFRDFFNVIPKAKTAKIVRSIIDSVAKIPGSTQLQVNICKEQMEWAKTEKRTFLRQRIELRLASLFLDTKSFQDSLGIIGTLLSEVKKLDDKLLLVDIFLLESKVHYALRNMPKARAALTSARTAANSIYVPLLLQAEIDCQSGILHAEEKDYKTAYSYFFESFEQLNTLDEPKAVTVLKYMLLAKIMLNQADDVPSIISSKAGLKHTGEEVDAMRAVAKAYHDRSLQTFQAVTQSYKAQLVEDAIIHSHLSALYDTLLEQNLVRLIEPFSRVEIAHVASLIDLPVGVVEIKLSQMILDKKLVGTLDQGAGCLEVFEEPTSEAVYPTALEVIESMGRVVDTLFTRSHKVVV</sequence>
<dbReference type="SUPFAM" id="SSF46785">
    <property type="entry name" value="Winged helix' DNA-binding domain"/>
    <property type="match status" value="1"/>
</dbReference>
<dbReference type="InterPro" id="IPR040780">
    <property type="entry name" value="Rpn6_C_helix"/>
</dbReference>
<evidence type="ECO:0000256" key="1">
    <source>
        <dbReference type="ARBA" id="ARBA00007454"/>
    </source>
</evidence>
<dbReference type="SMART" id="SM00753">
    <property type="entry name" value="PAM"/>
    <property type="match status" value="1"/>
</dbReference>
<dbReference type="InterPro" id="IPR050871">
    <property type="entry name" value="26S_Proteasome/COP9_Components"/>
</dbReference>
<dbReference type="Pfam" id="PF18503">
    <property type="entry name" value="RPN6_C_helix"/>
    <property type="match status" value="1"/>
</dbReference>